<dbReference type="Gene3D" id="1.20.1540.10">
    <property type="entry name" value="Rhomboid-like"/>
    <property type="match status" value="1"/>
</dbReference>
<accession>A0A2N9K984</accession>
<dbReference type="EMBL" id="OKQR01000001">
    <property type="protein sequence ID" value="SPD91864.1"/>
    <property type="molecule type" value="Genomic_DNA"/>
</dbReference>
<evidence type="ECO:0000259" key="8">
    <source>
        <dbReference type="Pfam" id="PF01694"/>
    </source>
</evidence>
<feature type="transmembrane region" description="Helical" evidence="7">
    <location>
        <begin position="12"/>
        <end position="31"/>
    </location>
</feature>
<reference evidence="9 12" key="1">
    <citation type="submission" date="2018-02" db="EMBL/GenBank/DDBJ databases">
        <authorList>
            <person name="Rodrigo-Torres L."/>
            <person name="Arahal R. D."/>
            <person name="Lucena T."/>
        </authorList>
    </citation>
    <scope>NUCLEOTIDE SEQUENCE [LARGE SCALE GENOMIC DNA]</scope>
    <source>
        <strain evidence="9 12">CECT 8486</strain>
    </source>
</reference>
<dbReference type="GO" id="GO:0006508">
    <property type="term" value="P:proteolysis"/>
    <property type="evidence" value="ECO:0007669"/>
    <property type="project" value="UniProtKB-KW"/>
</dbReference>
<evidence type="ECO:0000313" key="11">
    <source>
        <dbReference type="Proteomes" id="UP000237923"/>
    </source>
</evidence>
<dbReference type="Proteomes" id="UP000239237">
    <property type="component" value="Unassembled WGS sequence"/>
</dbReference>
<name>A0A2N9K984_9LACO</name>
<organism evidence="10 11">
    <name type="scientific">Leuconostoc suionicum</name>
    <dbReference type="NCBI Taxonomy" id="1511761"/>
    <lineage>
        <taxon>Bacteria</taxon>
        <taxon>Bacillati</taxon>
        <taxon>Bacillota</taxon>
        <taxon>Bacilli</taxon>
        <taxon>Lactobacillales</taxon>
        <taxon>Lactobacillaceae</taxon>
        <taxon>Leuconostoc</taxon>
    </lineage>
</organism>
<dbReference type="InterPro" id="IPR050925">
    <property type="entry name" value="Rhomboid_protease_S54"/>
</dbReference>
<evidence type="ECO:0000256" key="1">
    <source>
        <dbReference type="ARBA" id="ARBA00004141"/>
    </source>
</evidence>
<protein>
    <submittedName>
        <fullName evidence="10">Rhomboid protease GluP</fullName>
        <ecNumber evidence="10">3.4.21.105</ecNumber>
    </submittedName>
</protein>
<dbReference type="InterPro" id="IPR022764">
    <property type="entry name" value="Peptidase_S54_rhomboid_dom"/>
</dbReference>
<evidence type="ECO:0000256" key="2">
    <source>
        <dbReference type="ARBA" id="ARBA00009045"/>
    </source>
</evidence>
<feature type="transmembrane region" description="Helical" evidence="7">
    <location>
        <begin position="153"/>
        <end position="169"/>
    </location>
</feature>
<feature type="transmembrane region" description="Helical" evidence="7">
    <location>
        <begin position="123"/>
        <end position="141"/>
    </location>
</feature>
<feature type="transmembrane region" description="Helical" evidence="7">
    <location>
        <begin position="98"/>
        <end position="117"/>
    </location>
</feature>
<dbReference type="RefSeq" id="WP_072613333.1">
    <property type="nucleotide sequence ID" value="NZ_AP017935.1"/>
</dbReference>
<evidence type="ECO:0000256" key="4">
    <source>
        <dbReference type="ARBA" id="ARBA00022801"/>
    </source>
</evidence>
<dbReference type="Pfam" id="PF01694">
    <property type="entry name" value="Rhomboid"/>
    <property type="match status" value="1"/>
</dbReference>
<comment type="subcellular location">
    <subcellularLocation>
        <location evidence="1">Membrane</location>
        <topology evidence="1">Multi-pass membrane protein</topology>
    </subcellularLocation>
</comment>
<gene>
    <name evidence="10" type="primary">gluP</name>
    <name evidence="9" type="ORF">LES8486_00851</name>
    <name evidence="10" type="ORF">LES9216_00998</name>
</gene>
<keyword evidence="4 10" id="KW-0378">Hydrolase</keyword>
<sequence length="227" mass="25239">MKALKEQYQTAPITTIIFLVTTFVFLIELVLSRGTTENSEFLINMGAKWGPYIQLKHEYWRLLAPVFLHAGFLHIVTNMITLWFIGPLVERAFGSAKFFGLYFFGGIIGNIFSYLFAPSSVSVGASTALFAMFGGLILYAIRFKEDPQVKSMGTLLGLFVILNLVTGFSSTDIDIWGHIGGLIGGMMFAVMFGFYGRSGKYAIQARLIMVAITILLIILTFWAGLRI</sequence>
<evidence type="ECO:0000313" key="9">
    <source>
        <dbReference type="EMBL" id="SPD91864.1"/>
    </source>
</evidence>
<dbReference type="GeneID" id="99673795"/>
<keyword evidence="3 7" id="KW-0812">Transmembrane</keyword>
<evidence type="ECO:0000256" key="6">
    <source>
        <dbReference type="ARBA" id="ARBA00023136"/>
    </source>
</evidence>
<evidence type="ECO:0000256" key="3">
    <source>
        <dbReference type="ARBA" id="ARBA00022692"/>
    </source>
</evidence>
<feature type="domain" description="Peptidase S54 rhomboid" evidence="8">
    <location>
        <begin position="57"/>
        <end position="192"/>
    </location>
</feature>
<comment type="similarity">
    <text evidence="2">Belongs to the peptidase S54 family.</text>
</comment>
<feature type="transmembrane region" description="Helical" evidence="7">
    <location>
        <begin position="66"/>
        <end position="86"/>
    </location>
</feature>
<keyword evidence="10" id="KW-0645">Protease</keyword>
<dbReference type="PANTHER" id="PTHR43731:SF14">
    <property type="entry name" value="PRESENILIN-ASSOCIATED RHOMBOID-LIKE PROTEIN, MITOCHONDRIAL"/>
    <property type="match status" value="1"/>
</dbReference>
<dbReference type="GO" id="GO:0016020">
    <property type="term" value="C:membrane"/>
    <property type="evidence" value="ECO:0007669"/>
    <property type="project" value="UniProtKB-SubCell"/>
</dbReference>
<dbReference type="EMBL" id="OKQU01000001">
    <property type="protein sequence ID" value="SPE07143.1"/>
    <property type="molecule type" value="Genomic_DNA"/>
</dbReference>
<feature type="transmembrane region" description="Helical" evidence="7">
    <location>
        <begin position="207"/>
        <end position="225"/>
    </location>
</feature>
<dbReference type="Proteomes" id="UP000237923">
    <property type="component" value="Unassembled WGS sequence"/>
</dbReference>
<dbReference type="PANTHER" id="PTHR43731">
    <property type="entry name" value="RHOMBOID PROTEASE"/>
    <property type="match status" value="1"/>
</dbReference>
<dbReference type="InterPro" id="IPR035952">
    <property type="entry name" value="Rhomboid-like_sf"/>
</dbReference>
<reference evidence="10 11" key="2">
    <citation type="submission" date="2018-02" db="EMBL/GenBank/DDBJ databases">
        <authorList>
            <person name="Cohen D.B."/>
            <person name="Kent A.D."/>
        </authorList>
    </citation>
    <scope>NUCLEOTIDE SEQUENCE [LARGE SCALE GENOMIC DNA]</scope>
    <source>
        <strain evidence="10 11">CECT 9216</strain>
    </source>
</reference>
<dbReference type="AlphaFoldDB" id="A0A2N9K984"/>
<keyword evidence="6 7" id="KW-0472">Membrane</keyword>
<dbReference type="EC" id="3.4.21.105" evidence="10"/>
<feature type="transmembrane region" description="Helical" evidence="7">
    <location>
        <begin position="175"/>
        <end position="195"/>
    </location>
</feature>
<evidence type="ECO:0000256" key="5">
    <source>
        <dbReference type="ARBA" id="ARBA00022989"/>
    </source>
</evidence>
<dbReference type="GO" id="GO:0004252">
    <property type="term" value="F:serine-type endopeptidase activity"/>
    <property type="evidence" value="ECO:0007669"/>
    <property type="project" value="InterPro"/>
</dbReference>
<keyword evidence="5 7" id="KW-1133">Transmembrane helix</keyword>
<evidence type="ECO:0000313" key="12">
    <source>
        <dbReference type="Proteomes" id="UP000239237"/>
    </source>
</evidence>
<proteinExistence type="inferred from homology"/>
<evidence type="ECO:0000313" key="10">
    <source>
        <dbReference type="EMBL" id="SPE07143.1"/>
    </source>
</evidence>
<keyword evidence="12" id="KW-1185">Reference proteome</keyword>
<dbReference type="KEGG" id="lsu:A6B45_03260"/>
<evidence type="ECO:0000256" key="7">
    <source>
        <dbReference type="SAM" id="Phobius"/>
    </source>
</evidence>
<dbReference type="SUPFAM" id="SSF144091">
    <property type="entry name" value="Rhomboid-like"/>
    <property type="match status" value="1"/>
</dbReference>